<evidence type="ECO:0000259" key="1">
    <source>
        <dbReference type="Pfam" id="PF13401"/>
    </source>
</evidence>
<organism evidence="2 3">
    <name type="scientific">Mycolicibacterium austroafricanum</name>
    <name type="common">Mycobacterium austroafricanum</name>
    <dbReference type="NCBI Taxonomy" id="39687"/>
    <lineage>
        <taxon>Bacteria</taxon>
        <taxon>Bacillati</taxon>
        <taxon>Actinomycetota</taxon>
        <taxon>Actinomycetes</taxon>
        <taxon>Mycobacteriales</taxon>
        <taxon>Mycobacteriaceae</taxon>
        <taxon>Mycolicibacterium</taxon>
    </lineage>
</organism>
<dbReference type="SUPFAM" id="SSF52540">
    <property type="entry name" value="P-loop containing nucleoside triphosphate hydrolases"/>
    <property type="match status" value="1"/>
</dbReference>
<dbReference type="RefSeq" id="WP_244880927.1">
    <property type="nucleotide sequence ID" value="NZ_JAUHTC010000059.1"/>
</dbReference>
<evidence type="ECO:0000313" key="3">
    <source>
        <dbReference type="Proteomes" id="UP001172687"/>
    </source>
</evidence>
<accession>A0ABT8HFV6</accession>
<keyword evidence="2" id="KW-0547">Nucleotide-binding</keyword>
<dbReference type="InterPro" id="IPR027417">
    <property type="entry name" value="P-loop_NTPase"/>
</dbReference>
<reference evidence="2" key="1">
    <citation type="submission" date="2023-07" db="EMBL/GenBank/DDBJ databases">
        <title>Degradation of tert-butanol by M. austroafricanum TBA100.</title>
        <authorList>
            <person name="Helbich S."/>
            <person name="Vainshtein Y."/>
        </authorList>
    </citation>
    <scope>NUCLEOTIDE SEQUENCE</scope>
    <source>
        <strain evidence="2">TBA100</strain>
    </source>
</reference>
<keyword evidence="2" id="KW-0067">ATP-binding</keyword>
<dbReference type="InterPro" id="IPR049945">
    <property type="entry name" value="AAA_22"/>
</dbReference>
<dbReference type="GO" id="GO:0005524">
    <property type="term" value="F:ATP binding"/>
    <property type="evidence" value="ECO:0007669"/>
    <property type="project" value="UniProtKB-KW"/>
</dbReference>
<dbReference type="Pfam" id="PF13401">
    <property type="entry name" value="AAA_22"/>
    <property type="match status" value="1"/>
</dbReference>
<comment type="caution">
    <text evidence="2">The sequence shown here is derived from an EMBL/GenBank/DDBJ whole genome shotgun (WGS) entry which is preliminary data.</text>
</comment>
<dbReference type="EMBL" id="JAUHTC010000059">
    <property type="protein sequence ID" value="MDN4519653.1"/>
    <property type="molecule type" value="Genomic_DNA"/>
</dbReference>
<evidence type="ECO:0000313" key="2">
    <source>
        <dbReference type="EMBL" id="MDN4519653.1"/>
    </source>
</evidence>
<keyword evidence="3" id="KW-1185">Reference proteome</keyword>
<protein>
    <submittedName>
        <fullName evidence="2">ATP-binding protein</fullName>
    </submittedName>
</protein>
<name>A0ABT8HFV6_MYCAO</name>
<proteinExistence type="predicted"/>
<sequence>MAGRKRHSAEDIVRKLRRADELAAEGRTGEEIAAGSASADAQCPHASAVETGSWSTSQHRCALECLRGTTMTNAAGTPKWALMTAACQSVLEQLEDFVACNCQTGEDTKPMIALSGLPGLGKSTVSRVFGKRLHRRHIERYGTTTRAGDERWPVCRIGMTASTGTREFNAALCDFYAHPGGQRASAQQLLRFALDDVSSCETRLLIIDDLHFLRGRQERMTDVSNQFKYIANEFPLTVLLIGIGLHEHNTTRYSMTATH</sequence>
<dbReference type="Proteomes" id="UP001172687">
    <property type="component" value="Unassembled WGS sequence"/>
</dbReference>
<dbReference type="Gene3D" id="3.40.50.300">
    <property type="entry name" value="P-loop containing nucleotide triphosphate hydrolases"/>
    <property type="match status" value="1"/>
</dbReference>
<feature type="domain" description="ORC1/DEAH AAA+ ATPase" evidence="1">
    <location>
        <begin position="108"/>
        <end position="242"/>
    </location>
</feature>
<gene>
    <name evidence="2" type="ORF">QYF68_17810</name>
</gene>